<dbReference type="KEGG" id="gsn:YC6258_01605"/>
<reference evidence="7 8" key="1">
    <citation type="submission" date="2014-01" db="EMBL/GenBank/DDBJ databases">
        <title>Full genme sequencing of cellulolytic bacterium Gynuella sunshinyii YC6258T gen. nov., sp. nov.</title>
        <authorList>
            <person name="Khan H."/>
            <person name="Chung E.J."/>
            <person name="Chung Y.R."/>
        </authorList>
    </citation>
    <scope>NUCLEOTIDE SEQUENCE [LARGE SCALE GENOMIC DNA]</scope>
    <source>
        <strain evidence="7 8">YC6258</strain>
    </source>
</reference>
<dbReference type="PANTHER" id="PTHR34858:SF1">
    <property type="entry name" value="CYSO-CYSTEINE PEPTIDASE"/>
    <property type="match status" value="1"/>
</dbReference>
<dbReference type="GO" id="GO:0008235">
    <property type="term" value="F:metalloexopeptidase activity"/>
    <property type="evidence" value="ECO:0007669"/>
    <property type="project" value="TreeGrafter"/>
</dbReference>
<dbReference type="Pfam" id="PF14464">
    <property type="entry name" value="Prok-JAB"/>
    <property type="match status" value="1"/>
</dbReference>
<dbReference type="CDD" id="cd08070">
    <property type="entry name" value="MPN_like"/>
    <property type="match status" value="1"/>
</dbReference>
<dbReference type="GO" id="GO:0006508">
    <property type="term" value="P:proteolysis"/>
    <property type="evidence" value="ECO:0007669"/>
    <property type="project" value="UniProtKB-KW"/>
</dbReference>
<organism evidence="7 8">
    <name type="scientific">Gynuella sunshinyii YC6258</name>
    <dbReference type="NCBI Taxonomy" id="1445510"/>
    <lineage>
        <taxon>Bacteria</taxon>
        <taxon>Pseudomonadati</taxon>
        <taxon>Pseudomonadota</taxon>
        <taxon>Gammaproteobacteria</taxon>
        <taxon>Oceanospirillales</taxon>
        <taxon>Saccharospirillaceae</taxon>
        <taxon>Gynuella</taxon>
    </lineage>
</organism>
<keyword evidence="3" id="KW-0378">Hydrolase</keyword>
<dbReference type="Gene3D" id="3.40.140.10">
    <property type="entry name" value="Cytidine Deaminase, domain 2"/>
    <property type="match status" value="1"/>
</dbReference>
<dbReference type="Proteomes" id="UP000032266">
    <property type="component" value="Chromosome"/>
</dbReference>
<keyword evidence="2" id="KW-0479">Metal-binding</keyword>
<dbReference type="AlphaFoldDB" id="A0A0C5VJU7"/>
<name>A0A0C5VJU7_9GAMM</name>
<proteinExistence type="predicted"/>
<evidence type="ECO:0000259" key="6">
    <source>
        <dbReference type="Pfam" id="PF14464"/>
    </source>
</evidence>
<dbReference type="HOGENOM" id="CLU_116765_1_1_6"/>
<dbReference type="PANTHER" id="PTHR34858">
    <property type="entry name" value="CYSO-CYSTEINE PEPTIDASE"/>
    <property type="match status" value="1"/>
</dbReference>
<keyword evidence="8" id="KW-1185">Reference proteome</keyword>
<evidence type="ECO:0000256" key="2">
    <source>
        <dbReference type="ARBA" id="ARBA00022723"/>
    </source>
</evidence>
<evidence type="ECO:0000313" key="8">
    <source>
        <dbReference type="Proteomes" id="UP000032266"/>
    </source>
</evidence>
<evidence type="ECO:0000256" key="3">
    <source>
        <dbReference type="ARBA" id="ARBA00022801"/>
    </source>
</evidence>
<sequence length="144" mass="16170">MSLEDHRCPVIDIDISQQIIAHCQSVWPNQACGLVLFDDSNQACAVETVCNRGAWPYGFQIPPESQMSAFQRARQAGWRINGVYHCHTVSEAIPTGRDLKRPVPTGFVYIIVSLLNPDIPVLRAWLFENDEPVEVANFCYSHGN</sequence>
<dbReference type="OrthoDB" id="1494599at2"/>
<dbReference type="SUPFAM" id="SSF102712">
    <property type="entry name" value="JAB1/MPN domain"/>
    <property type="match status" value="1"/>
</dbReference>
<evidence type="ECO:0000256" key="1">
    <source>
        <dbReference type="ARBA" id="ARBA00022670"/>
    </source>
</evidence>
<accession>A0A0C5VJU7</accession>
<dbReference type="InterPro" id="IPR028090">
    <property type="entry name" value="JAB_dom_prok"/>
</dbReference>
<keyword evidence="1 7" id="KW-0645">Protease</keyword>
<gene>
    <name evidence="7" type="ORF">YC6258_01605</name>
</gene>
<evidence type="ECO:0000256" key="5">
    <source>
        <dbReference type="ARBA" id="ARBA00023049"/>
    </source>
</evidence>
<protein>
    <submittedName>
        <fullName evidence="7">Putative metal-dependent protease of the PAD1/JAB1 superfamily</fullName>
    </submittedName>
</protein>
<feature type="domain" description="JAB" evidence="6">
    <location>
        <begin position="16"/>
        <end position="125"/>
    </location>
</feature>
<dbReference type="STRING" id="1445510.YC6258_01605"/>
<dbReference type="RefSeq" id="WP_044616381.1">
    <property type="nucleotide sequence ID" value="NZ_CP007142.1"/>
</dbReference>
<dbReference type="GO" id="GO:0008270">
    <property type="term" value="F:zinc ion binding"/>
    <property type="evidence" value="ECO:0007669"/>
    <property type="project" value="TreeGrafter"/>
</dbReference>
<keyword evidence="5" id="KW-0482">Metalloprotease</keyword>
<evidence type="ECO:0000313" key="7">
    <source>
        <dbReference type="EMBL" id="AJQ93653.1"/>
    </source>
</evidence>
<keyword evidence="4" id="KW-0862">Zinc</keyword>
<dbReference type="EMBL" id="CP007142">
    <property type="protein sequence ID" value="AJQ93653.1"/>
    <property type="molecule type" value="Genomic_DNA"/>
</dbReference>
<evidence type="ECO:0000256" key="4">
    <source>
        <dbReference type="ARBA" id="ARBA00022833"/>
    </source>
</evidence>
<dbReference type="InterPro" id="IPR051929">
    <property type="entry name" value="VirAsm_ModProt"/>
</dbReference>